<sequence>MTAAGGDWGFVADERSLGYKMIDILDGGGGDVTVKSRDSSVQAFSAILSATSEPLKRMLGEKFREAHDKTISFENYGCDAVKFFIYYIHGDIKKCPLSFTETFDLLELSEMYGLKKYVVYLIEFIVRDTNKENAINILCLCDQYVRLSEESKMNIRRVAKQILFENMGSVMKLYFEFKEVCDGLENLEEDFENVTPEETVAMSEKIMKQYCVDSVTVPLTKYNAIPLGYKTDGKIFKMYPQIKKLFMWVNETDHYIKKSHIFDLKSTNEYIVIKTTLNELEFVFIKD</sequence>
<reference evidence="3" key="1">
    <citation type="submission" date="2018-10" db="EMBL/GenBank/DDBJ databases">
        <title>Hidden diversity of soil giant viruses.</title>
        <authorList>
            <person name="Schulz F."/>
            <person name="Alteio L."/>
            <person name="Goudeau D."/>
            <person name="Ryan E.M."/>
            <person name="Malmstrom R.R."/>
            <person name="Blanchard J."/>
            <person name="Woyke T."/>
        </authorList>
    </citation>
    <scope>NUCLEOTIDE SEQUENCE</scope>
    <source>
        <strain evidence="3">HAV1</strain>
    </source>
</reference>
<accession>A0A3G5A4Q8</accession>
<dbReference type="Gene3D" id="3.30.710.10">
    <property type="entry name" value="Potassium Channel Kv1.1, Chain A"/>
    <property type="match status" value="1"/>
</dbReference>
<dbReference type="SUPFAM" id="SSF54695">
    <property type="entry name" value="POZ domain"/>
    <property type="match status" value="1"/>
</dbReference>
<protein>
    <recommendedName>
        <fullName evidence="2">BTB domain-containing protein</fullName>
    </recommendedName>
</protein>
<evidence type="ECO:0000256" key="1">
    <source>
        <dbReference type="ARBA" id="ARBA00006497"/>
    </source>
</evidence>
<comment type="similarity">
    <text evidence="1">Belongs to the mimivirus BTB/WD family.</text>
</comment>
<feature type="domain" description="BTB" evidence="2">
    <location>
        <begin position="31"/>
        <end position="125"/>
    </location>
</feature>
<dbReference type="Pfam" id="PF00651">
    <property type="entry name" value="BTB"/>
    <property type="match status" value="1"/>
</dbReference>
<dbReference type="InterPro" id="IPR011333">
    <property type="entry name" value="SKP1/BTB/POZ_sf"/>
</dbReference>
<organism evidence="3">
    <name type="scientific">Harvfovirus sp</name>
    <dbReference type="NCBI Taxonomy" id="2487768"/>
    <lineage>
        <taxon>Viruses</taxon>
        <taxon>Varidnaviria</taxon>
        <taxon>Bamfordvirae</taxon>
        <taxon>Nucleocytoviricota</taxon>
        <taxon>Megaviricetes</taxon>
        <taxon>Imitervirales</taxon>
        <taxon>Mimiviridae</taxon>
        <taxon>Klosneuvirinae</taxon>
    </lineage>
</organism>
<name>A0A3G5A4Q8_9VIRU</name>
<dbReference type="EMBL" id="MK072278">
    <property type="protein sequence ID" value="AYV81474.1"/>
    <property type="molecule type" value="Genomic_DNA"/>
</dbReference>
<evidence type="ECO:0000259" key="2">
    <source>
        <dbReference type="Pfam" id="PF00651"/>
    </source>
</evidence>
<proteinExistence type="inferred from homology"/>
<gene>
    <name evidence="3" type="ORF">Harvfovirus36_5</name>
</gene>
<evidence type="ECO:0000313" key="3">
    <source>
        <dbReference type="EMBL" id="AYV81474.1"/>
    </source>
</evidence>
<dbReference type="InterPro" id="IPR000210">
    <property type="entry name" value="BTB/POZ_dom"/>
</dbReference>